<dbReference type="InterPro" id="IPR026286">
    <property type="entry name" value="MaiA/AMDase"/>
</dbReference>
<gene>
    <name evidence="1" type="ORF">RSO01_46360</name>
</gene>
<dbReference type="Pfam" id="PF17645">
    <property type="entry name" value="Amdase"/>
    <property type="match status" value="1"/>
</dbReference>
<accession>A0A512NEU2</accession>
<organism evidence="1 2">
    <name type="scientific">Reyranella soli</name>
    <dbReference type="NCBI Taxonomy" id="1230389"/>
    <lineage>
        <taxon>Bacteria</taxon>
        <taxon>Pseudomonadati</taxon>
        <taxon>Pseudomonadota</taxon>
        <taxon>Alphaproteobacteria</taxon>
        <taxon>Hyphomicrobiales</taxon>
        <taxon>Reyranellaceae</taxon>
        <taxon>Reyranella</taxon>
    </lineage>
</organism>
<dbReference type="PANTHER" id="PTHR40267:SF1">
    <property type="entry name" value="BLR3294 PROTEIN"/>
    <property type="match status" value="1"/>
</dbReference>
<evidence type="ECO:0000313" key="1">
    <source>
        <dbReference type="EMBL" id="GEP57470.1"/>
    </source>
</evidence>
<dbReference type="RefSeq" id="WP_147151841.1">
    <property type="nucleotide sequence ID" value="NZ_BKAJ01000081.1"/>
</dbReference>
<reference evidence="1 2" key="1">
    <citation type="submission" date="2019-07" db="EMBL/GenBank/DDBJ databases">
        <title>Whole genome shotgun sequence of Reyranella soli NBRC 108950.</title>
        <authorList>
            <person name="Hosoyama A."/>
            <person name="Uohara A."/>
            <person name="Ohji S."/>
            <person name="Ichikawa N."/>
        </authorList>
    </citation>
    <scope>NUCLEOTIDE SEQUENCE [LARGE SCALE GENOMIC DNA]</scope>
    <source>
        <strain evidence="1 2">NBRC 108950</strain>
    </source>
</reference>
<name>A0A512NEU2_9HYPH</name>
<proteinExistence type="predicted"/>
<dbReference type="EMBL" id="BKAJ01000081">
    <property type="protein sequence ID" value="GEP57470.1"/>
    <property type="molecule type" value="Genomic_DNA"/>
</dbReference>
<keyword evidence="2" id="KW-1185">Reference proteome</keyword>
<dbReference type="Proteomes" id="UP000321058">
    <property type="component" value="Unassembled WGS sequence"/>
</dbReference>
<protein>
    <submittedName>
        <fullName evidence="1">IgiC</fullName>
    </submittedName>
</protein>
<sequence length="251" mass="27707">MRDYLAWRLAFGVTTPSTNTVVQPEYDDMRPAGVTNHLARMVIADDPVTSDADFERQLEAIDKSLEDAVDRVMDAKPNAFILGISALSVWGGTLEWGEELKRRVRKVAGWDIPVSIASDAVAAGLKAHGIKRKIAIMEPYYPCIEPRLNAVLGAHGYEIVRFCHMRGKSPASYSVLTAQDMIKAARSIDGPDVEAIVAFGANLPFAKLADEAERWLDKPVLQINATTYWHALRTNGITDKVYGYGSLLARF</sequence>
<dbReference type="PANTHER" id="PTHR40267">
    <property type="entry name" value="BLR3294 PROTEIN"/>
    <property type="match status" value="1"/>
</dbReference>
<comment type="caution">
    <text evidence="1">The sequence shown here is derived from an EMBL/GenBank/DDBJ whole genome shotgun (WGS) entry which is preliminary data.</text>
</comment>
<evidence type="ECO:0000313" key="2">
    <source>
        <dbReference type="Proteomes" id="UP000321058"/>
    </source>
</evidence>
<dbReference type="InterPro" id="IPR053714">
    <property type="entry name" value="Iso_Racemase_Enz_sf"/>
</dbReference>
<dbReference type="OrthoDB" id="9816064at2"/>
<dbReference type="Gene3D" id="3.40.50.12500">
    <property type="match status" value="1"/>
</dbReference>
<dbReference type="AlphaFoldDB" id="A0A512NEU2"/>